<dbReference type="RefSeq" id="WP_045445959.1">
    <property type="nucleotide sequence ID" value="NZ_BBIO01000008.1"/>
</dbReference>
<keyword evidence="2 3" id="KW-0975">Bacterial flagellum</keyword>
<dbReference type="GO" id="GO:0005198">
    <property type="term" value="F:structural molecule activity"/>
    <property type="evidence" value="ECO:0007669"/>
    <property type="project" value="UniProtKB-UniRule"/>
</dbReference>
<keyword evidence="6" id="KW-0966">Cell projection</keyword>
<dbReference type="Gene3D" id="1.20.1330.10">
    <property type="entry name" value="f41 fragment of flagellin, N-terminal domain"/>
    <property type="match status" value="1"/>
</dbReference>
<dbReference type="STRING" id="1333998.M2A_1739"/>
<comment type="caution">
    <text evidence="6">The sequence shown here is derived from an EMBL/GenBank/DDBJ whole genome shotgun (WGS) entry which is preliminary data.</text>
</comment>
<name>A0A081BB22_9HYPH</name>
<dbReference type="PANTHER" id="PTHR42792:SF2">
    <property type="entry name" value="FLAGELLIN"/>
    <property type="match status" value="1"/>
</dbReference>
<keyword evidence="6" id="KW-0282">Flagellum</keyword>
<dbReference type="PANTHER" id="PTHR42792">
    <property type="entry name" value="FLAGELLIN"/>
    <property type="match status" value="1"/>
</dbReference>
<feature type="domain" description="Flagellin C-terminal" evidence="5">
    <location>
        <begin position="223"/>
        <end position="307"/>
    </location>
</feature>
<dbReference type="InterPro" id="IPR001492">
    <property type="entry name" value="Flagellin"/>
</dbReference>
<dbReference type="InterPro" id="IPR001029">
    <property type="entry name" value="Flagellin_N"/>
</dbReference>
<evidence type="ECO:0000256" key="2">
    <source>
        <dbReference type="ARBA" id="ARBA00023143"/>
    </source>
</evidence>
<evidence type="ECO:0000259" key="4">
    <source>
        <dbReference type="Pfam" id="PF00669"/>
    </source>
</evidence>
<dbReference type="InterPro" id="IPR046358">
    <property type="entry name" value="Flagellin_C"/>
</dbReference>
<protein>
    <recommendedName>
        <fullName evidence="3">Flagellin</fullName>
    </recommendedName>
</protein>
<evidence type="ECO:0000313" key="7">
    <source>
        <dbReference type="Proteomes" id="UP000028702"/>
    </source>
</evidence>
<organism evidence="6 7">
    <name type="scientific">Tepidicaulis marinus</name>
    <dbReference type="NCBI Taxonomy" id="1333998"/>
    <lineage>
        <taxon>Bacteria</taxon>
        <taxon>Pseudomonadati</taxon>
        <taxon>Pseudomonadota</taxon>
        <taxon>Alphaproteobacteria</taxon>
        <taxon>Hyphomicrobiales</taxon>
        <taxon>Parvibaculaceae</taxon>
        <taxon>Tepidicaulis</taxon>
    </lineage>
</organism>
<feature type="domain" description="Flagellin N-terminal" evidence="4">
    <location>
        <begin position="5"/>
        <end position="138"/>
    </location>
</feature>
<dbReference type="eggNOG" id="COG1344">
    <property type="taxonomic scope" value="Bacteria"/>
</dbReference>
<dbReference type="PRINTS" id="PR00207">
    <property type="entry name" value="FLAGELLIN"/>
</dbReference>
<comment type="subcellular location">
    <subcellularLocation>
        <location evidence="3">Secreted</location>
    </subcellularLocation>
    <subcellularLocation>
        <location evidence="3">Bacterial flagellum</location>
    </subcellularLocation>
</comment>
<keyword evidence="7" id="KW-1185">Reference proteome</keyword>
<keyword evidence="3" id="KW-0964">Secreted</keyword>
<comment type="function">
    <text evidence="3">Flagellin is the subunit protein which polymerizes to form the filaments of bacterial flagella.</text>
</comment>
<reference evidence="6 7" key="1">
    <citation type="submission" date="2014-07" db="EMBL/GenBank/DDBJ databases">
        <title>Tepidicaulis marinum gen. nov., sp. nov., a novel marine bacterium denitrifying nitrate to nitrous oxide strictly under microaerobic conditions.</title>
        <authorList>
            <person name="Takeuchi M."/>
            <person name="Yamagishi T."/>
            <person name="Kamagata Y."/>
            <person name="Oshima K."/>
            <person name="Hattori M."/>
            <person name="Katayama T."/>
            <person name="Hanada S."/>
            <person name="Tamaki H."/>
            <person name="Marumo K."/>
            <person name="Maeda H."/>
            <person name="Nedachi M."/>
            <person name="Iwasaki W."/>
            <person name="Suwa Y."/>
            <person name="Sakata S."/>
        </authorList>
    </citation>
    <scope>NUCLEOTIDE SEQUENCE [LARGE SCALE GENOMIC DNA]</scope>
    <source>
        <strain evidence="6 7">MA2</strain>
    </source>
</reference>
<dbReference type="EMBL" id="BBIO01000008">
    <property type="protein sequence ID" value="GAK45240.1"/>
    <property type="molecule type" value="Genomic_DNA"/>
</dbReference>
<evidence type="ECO:0000256" key="3">
    <source>
        <dbReference type="RuleBase" id="RU362073"/>
    </source>
</evidence>
<evidence type="ECO:0000313" key="6">
    <source>
        <dbReference type="EMBL" id="GAK45240.1"/>
    </source>
</evidence>
<dbReference type="SUPFAM" id="SSF64518">
    <property type="entry name" value="Phase 1 flagellin"/>
    <property type="match status" value="1"/>
</dbReference>
<keyword evidence="6" id="KW-0969">Cilium</keyword>
<sequence length="309" mass="32149">MTASILTNVGAMTALQTLTSTNQQLEMTQDRISTGMRVAKAKDNAAYWAIATTMRTDLVGYQAISDAIGLGQATADVASTANESIVNLLKDMKQRLVAAQDAGVDKEKINDDIQQLKGQILSVVNSANFNGNNWLDGSINDTNNNGNPVNILASLVRTGATVTPQNIVFDPGQTAYVGAAVGDGHFTTQLSGGAAGLIANGILDAAFAIDNTTTAADLADALGEVEAAVAKATEVGSTLGSIEKRLGIQHDFVQKLADAAERGIGVLVDADMNRESARLKALQVQQQLGIQALTIANGAPQNILALFRG</sequence>
<evidence type="ECO:0000259" key="5">
    <source>
        <dbReference type="Pfam" id="PF00700"/>
    </source>
</evidence>
<dbReference type="GO" id="GO:0005576">
    <property type="term" value="C:extracellular region"/>
    <property type="evidence" value="ECO:0007669"/>
    <property type="project" value="UniProtKB-SubCell"/>
</dbReference>
<comment type="similarity">
    <text evidence="1 3">Belongs to the bacterial flagellin family.</text>
</comment>
<dbReference type="Pfam" id="PF00669">
    <property type="entry name" value="Flagellin_N"/>
    <property type="match status" value="1"/>
</dbReference>
<evidence type="ECO:0000256" key="1">
    <source>
        <dbReference type="ARBA" id="ARBA00005709"/>
    </source>
</evidence>
<gene>
    <name evidence="6" type="ORF">M2A_1739</name>
</gene>
<dbReference type="AlphaFoldDB" id="A0A081BB22"/>
<dbReference type="GO" id="GO:0009288">
    <property type="term" value="C:bacterial-type flagellum"/>
    <property type="evidence" value="ECO:0007669"/>
    <property type="project" value="UniProtKB-SubCell"/>
</dbReference>
<dbReference type="Pfam" id="PF00700">
    <property type="entry name" value="Flagellin_C"/>
    <property type="match status" value="1"/>
</dbReference>
<accession>A0A081BB22</accession>
<proteinExistence type="inferred from homology"/>
<dbReference type="Proteomes" id="UP000028702">
    <property type="component" value="Unassembled WGS sequence"/>
</dbReference>